<dbReference type="EMBL" id="JASCZI010181748">
    <property type="protein sequence ID" value="MED6185649.1"/>
    <property type="molecule type" value="Genomic_DNA"/>
</dbReference>
<keyword evidence="3" id="KW-1185">Reference proteome</keyword>
<feature type="region of interest" description="Disordered" evidence="1">
    <location>
        <begin position="134"/>
        <end position="168"/>
    </location>
</feature>
<gene>
    <name evidence="2" type="ORF">PIB30_059138</name>
</gene>
<accession>A0ABU6WK17</accession>
<feature type="compositionally biased region" description="Polar residues" evidence="1">
    <location>
        <begin position="134"/>
        <end position="166"/>
    </location>
</feature>
<evidence type="ECO:0000313" key="2">
    <source>
        <dbReference type="EMBL" id="MED6185649.1"/>
    </source>
</evidence>
<evidence type="ECO:0000256" key="1">
    <source>
        <dbReference type="SAM" id="MobiDB-lite"/>
    </source>
</evidence>
<dbReference type="Proteomes" id="UP001341840">
    <property type="component" value="Unassembled WGS sequence"/>
</dbReference>
<proteinExistence type="predicted"/>
<evidence type="ECO:0000313" key="3">
    <source>
        <dbReference type="Proteomes" id="UP001341840"/>
    </source>
</evidence>
<sequence>MLIVDRMRNRVQLRLAKGYCSAYIAEGLVALAKLYKLFSSGTIKLRFIPNTVFHAIKVRDRNMRTQPILYRNLHAMLVQPSSFKEKQPSKKEIFFSNVEDIQRITYRRPLKLNSNIFRSKLEQQVGADDVSNDFSNKGNPVSSPSQAHEWVQSRNSNAARSYTRPSARSRKLKIGITIAEKRPEHRGRGWFRKPFPPHWRLRVVELENFRQSGWT</sequence>
<reference evidence="2 3" key="1">
    <citation type="journal article" date="2023" name="Plants (Basel)">
        <title>Bridging the Gap: Combining Genomics and Transcriptomics Approaches to Understand Stylosanthes scabra, an Orphan Legume from the Brazilian Caatinga.</title>
        <authorList>
            <person name="Ferreira-Neto J.R.C."/>
            <person name="da Silva M.D."/>
            <person name="Binneck E."/>
            <person name="de Melo N.F."/>
            <person name="da Silva R.H."/>
            <person name="de Melo A.L.T.M."/>
            <person name="Pandolfi V."/>
            <person name="Bustamante F.O."/>
            <person name="Brasileiro-Vidal A.C."/>
            <person name="Benko-Iseppon A.M."/>
        </authorList>
    </citation>
    <scope>NUCLEOTIDE SEQUENCE [LARGE SCALE GENOMIC DNA]</scope>
    <source>
        <tissue evidence="2">Leaves</tissue>
    </source>
</reference>
<name>A0ABU6WK17_9FABA</name>
<protein>
    <submittedName>
        <fullName evidence="2">Uncharacterized protein</fullName>
    </submittedName>
</protein>
<comment type="caution">
    <text evidence="2">The sequence shown here is derived from an EMBL/GenBank/DDBJ whole genome shotgun (WGS) entry which is preliminary data.</text>
</comment>
<organism evidence="2 3">
    <name type="scientific">Stylosanthes scabra</name>
    <dbReference type="NCBI Taxonomy" id="79078"/>
    <lineage>
        <taxon>Eukaryota</taxon>
        <taxon>Viridiplantae</taxon>
        <taxon>Streptophyta</taxon>
        <taxon>Embryophyta</taxon>
        <taxon>Tracheophyta</taxon>
        <taxon>Spermatophyta</taxon>
        <taxon>Magnoliopsida</taxon>
        <taxon>eudicotyledons</taxon>
        <taxon>Gunneridae</taxon>
        <taxon>Pentapetalae</taxon>
        <taxon>rosids</taxon>
        <taxon>fabids</taxon>
        <taxon>Fabales</taxon>
        <taxon>Fabaceae</taxon>
        <taxon>Papilionoideae</taxon>
        <taxon>50 kb inversion clade</taxon>
        <taxon>dalbergioids sensu lato</taxon>
        <taxon>Dalbergieae</taxon>
        <taxon>Pterocarpus clade</taxon>
        <taxon>Stylosanthes</taxon>
    </lineage>
</organism>